<proteinExistence type="predicted"/>
<protein>
    <submittedName>
        <fullName evidence="1">Uncharacterized protein</fullName>
    </submittedName>
</protein>
<evidence type="ECO:0000313" key="2">
    <source>
        <dbReference type="Proteomes" id="UP000700706"/>
    </source>
</evidence>
<organism evidence="1 2">
    <name type="scientific">Inquilinus limosus</name>
    <dbReference type="NCBI Taxonomy" id="171674"/>
    <lineage>
        <taxon>Bacteria</taxon>
        <taxon>Pseudomonadati</taxon>
        <taxon>Pseudomonadota</taxon>
        <taxon>Alphaproteobacteria</taxon>
        <taxon>Rhodospirillales</taxon>
        <taxon>Rhodospirillaceae</taxon>
        <taxon>Inquilinus</taxon>
    </lineage>
</organism>
<dbReference type="Proteomes" id="UP000700706">
    <property type="component" value="Unassembled WGS sequence"/>
</dbReference>
<accession>A0A952FHY2</accession>
<gene>
    <name evidence="1" type="ORF">JF625_09015</name>
</gene>
<dbReference type="AlphaFoldDB" id="A0A952FHY2"/>
<dbReference type="EMBL" id="JAEKLZ010000165">
    <property type="protein sequence ID" value="MBW8725277.1"/>
    <property type="molecule type" value="Genomic_DNA"/>
</dbReference>
<comment type="caution">
    <text evidence="1">The sequence shown here is derived from an EMBL/GenBank/DDBJ whole genome shotgun (WGS) entry which is preliminary data.</text>
</comment>
<reference evidence="1" key="1">
    <citation type="submission" date="2020-06" db="EMBL/GenBank/DDBJ databases">
        <title>Stable isotope informed genome-resolved metagenomics uncovers potential trophic interactions in rhizosphere soil.</title>
        <authorList>
            <person name="Starr E.P."/>
            <person name="Shi S."/>
            <person name="Blazewicz S.J."/>
            <person name="Koch B.J."/>
            <person name="Probst A.J."/>
            <person name="Hungate B.A."/>
            <person name="Pett-Ridge J."/>
            <person name="Firestone M.K."/>
            <person name="Banfield J.F."/>
        </authorList>
    </citation>
    <scope>NUCLEOTIDE SEQUENCE</scope>
    <source>
        <strain evidence="1">YM_69_17</strain>
    </source>
</reference>
<evidence type="ECO:0000313" key="1">
    <source>
        <dbReference type="EMBL" id="MBW8725277.1"/>
    </source>
</evidence>
<name>A0A952FHY2_9PROT</name>
<sequence length="192" mass="20326">MGGLAEAGDGWALAPVLSWLFREGRFLADPNELTGALALRLVGAGAPLVRLRLSLRADGPRLAGWAAIWTRGQPLDRDRVARTGLQRLPAYLGSPLEHIDRTGTAFRLRLEPAVPDSAHPLLHRLAAQGATDYLALPMPFADGRMASLAAVTDRCGGFGATDIGKLEALAEGLSPVLEAAAARHLARMQGRA</sequence>